<dbReference type="GO" id="GO:0005886">
    <property type="term" value="C:plasma membrane"/>
    <property type="evidence" value="ECO:0007669"/>
    <property type="project" value="TreeGrafter"/>
</dbReference>
<dbReference type="GO" id="GO:0046943">
    <property type="term" value="F:carboxylic acid transmembrane transporter activity"/>
    <property type="evidence" value="ECO:0007669"/>
    <property type="project" value="TreeGrafter"/>
</dbReference>
<feature type="transmembrane region" description="Helical" evidence="5">
    <location>
        <begin position="68"/>
        <end position="87"/>
    </location>
</feature>
<feature type="non-terminal residue" evidence="7">
    <location>
        <position position="221"/>
    </location>
</feature>
<dbReference type="PANTHER" id="PTHR23508:SF10">
    <property type="entry name" value="CARBOXYLIC ACID TRANSPORTER PROTEIN HOMOLOG"/>
    <property type="match status" value="1"/>
</dbReference>
<feature type="transmembrane region" description="Helical" evidence="5">
    <location>
        <begin position="123"/>
        <end position="144"/>
    </location>
</feature>
<dbReference type="AlphaFoldDB" id="X0ULJ7"/>
<dbReference type="InterPro" id="IPR005829">
    <property type="entry name" value="Sugar_transporter_CS"/>
</dbReference>
<evidence type="ECO:0000256" key="3">
    <source>
        <dbReference type="ARBA" id="ARBA00022989"/>
    </source>
</evidence>
<dbReference type="Gene3D" id="1.20.1250.20">
    <property type="entry name" value="MFS general substrate transporter like domains"/>
    <property type="match status" value="1"/>
</dbReference>
<accession>X0ULJ7</accession>
<dbReference type="InterPro" id="IPR036259">
    <property type="entry name" value="MFS_trans_sf"/>
</dbReference>
<feature type="transmembrane region" description="Helical" evidence="5">
    <location>
        <begin position="99"/>
        <end position="117"/>
    </location>
</feature>
<dbReference type="PROSITE" id="PS50850">
    <property type="entry name" value="MFS"/>
    <property type="match status" value="1"/>
</dbReference>
<dbReference type="PANTHER" id="PTHR23508">
    <property type="entry name" value="CARBOXYLIC ACID TRANSPORTER PROTEIN HOMOLOG"/>
    <property type="match status" value="1"/>
</dbReference>
<dbReference type="Pfam" id="PF00083">
    <property type="entry name" value="Sugar_tr"/>
    <property type="match status" value="1"/>
</dbReference>
<evidence type="ECO:0000256" key="5">
    <source>
        <dbReference type="SAM" id="Phobius"/>
    </source>
</evidence>
<feature type="transmembrane region" description="Helical" evidence="5">
    <location>
        <begin position="195"/>
        <end position="214"/>
    </location>
</feature>
<dbReference type="InterPro" id="IPR020846">
    <property type="entry name" value="MFS_dom"/>
</dbReference>
<gene>
    <name evidence="7" type="ORF">S01H1_45572</name>
</gene>
<evidence type="ECO:0000256" key="2">
    <source>
        <dbReference type="ARBA" id="ARBA00022692"/>
    </source>
</evidence>
<protein>
    <recommendedName>
        <fullName evidence="6">Major facilitator superfamily (MFS) profile domain-containing protein</fullName>
    </recommendedName>
</protein>
<proteinExistence type="predicted"/>
<name>X0ULJ7_9ZZZZ</name>
<evidence type="ECO:0000313" key="7">
    <source>
        <dbReference type="EMBL" id="GAG01228.1"/>
    </source>
</evidence>
<feature type="transmembrane region" description="Helical" evidence="5">
    <location>
        <begin position="156"/>
        <end position="175"/>
    </location>
</feature>
<evidence type="ECO:0000256" key="4">
    <source>
        <dbReference type="ARBA" id="ARBA00023136"/>
    </source>
</evidence>
<dbReference type="EMBL" id="BARS01029131">
    <property type="protein sequence ID" value="GAG01228.1"/>
    <property type="molecule type" value="Genomic_DNA"/>
</dbReference>
<dbReference type="InterPro" id="IPR005828">
    <property type="entry name" value="MFS_sugar_transport-like"/>
</dbReference>
<evidence type="ECO:0000256" key="1">
    <source>
        <dbReference type="ARBA" id="ARBA00004141"/>
    </source>
</evidence>
<evidence type="ECO:0000259" key="6">
    <source>
        <dbReference type="PROSITE" id="PS50850"/>
    </source>
</evidence>
<keyword evidence="4 5" id="KW-0472">Membrane</keyword>
<keyword evidence="2 5" id="KW-0812">Transmembrane</keyword>
<keyword evidence="3 5" id="KW-1133">Transmembrane helix</keyword>
<sequence>MTTLPGLNNEERTDDKPWYAYMNRYHWFVLMVAALGWLFDCLDQQLFLLARGPAMADLLQPDQDPNEFGGYATAIFVLGWATGGLIFGSLGDRFGRARTMVITIFIYSACTGLSALSQGFVDFAFYRFLTGLGVGGEFAVGVALVAEVMPDRVRPYALGLLQALSAVGNVAAALIEMGLSTMERTGGLVGSLEKWRLMFLVGALPAFLALIVRWKLKEPKR</sequence>
<feature type="transmembrane region" description="Helical" evidence="5">
    <location>
        <begin position="25"/>
        <end position="48"/>
    </location>
</feature>
<feature type="domain" description="Major facilitator superfamily (MFS) profile" evidence="6">
    <location>
        <begin position="29"/>
        <end position="221"/>
    </location>
</feature>
<comment type="subcellular location">
    <subcellularLocation>
        <location evidence="1">Membrane</location>
        <topology evidence="1">Multi-pass membrane protein</topology>
    </subcellularLocation>
</comment>
<dbReference type="PROSITE" id="PS00217">
    <property type="entry name" value="SUGAR_TRANSPORT_2"/>
    <property type="match status" value="1"/>
</dbReference>
<reference evidence="7" key="1">
    <citation type="journal article" date="2014" name="Front. Microbiol.">
        <title>High frequency of phylogenetically diverse reductive dehalogenase-homologous genes in deep subseafloor sedimentary metagenomes.</title>
        <authorList>
            <person name="Kawai M."/>
            <person name="Futagami T."/>
            <person name="Toyoda A."/>
            <person name="Takaki Y."/>
            <person name="Nishi S."/>
            <person name="Hori S."/>
            <person name="Arai W."/>
            <person name="Tsubouchi T."/>
            <person name="Morono Y."/>
            <person name="Uchiyama I."/>
            <person name="Ito T."/>
            <person name="Fujiyama A."/>
            <person name="Inagaki F."/>
            <person name="Takami H."/>
        </authorList>
    </citation>
    <scope>NUCLEOTIDE SEQUENCE</scope>
    <source>
        <strain evidence="7">Expedition CK06-06</strain>
    </source>
</reference>
<comment type="caution">
    <text evidence="7">The sequence shown here is derived from an EMBL/GenBank/DDBJ whole genome shotgun (WGS) entry which is preliminary data.</text>
</comment>
<organism evidence="7">
    <name type="scientific">marine sediment metagenome</name>
    <dbReference type="NCBI Taxonomy" id="412755"/>
    <lineage>
        <taxon>unclassified sequences</taxon>
        <taxon>metagenomes</taxon>
        <taxon>ecological metagenomes</taxon>
    </lineage>
</organism>
<dbReference type="SUPFAM" id="SSF103473">
    <property type="entry name" value="MFS general substrate transporter"/>
    <property type="match status" value="1"/>
</dbReference>